<dbReference type="RefSeq" id="WP_107940176.1">
    <property type="nucleotide sequence ID" value="NZ_QANS01000003.1"/>
</dbReference>
<dbReference type="EMBL" id="QANS01000003">
    <property type="protein sequence ID" value="PTU31630.1"/>
    <property type="molecule type" value="Genomic_DNA"/>
</dbReference>
<keyword evidence="2" id="KW-0560">Oxidoreductase</keyword>
<dbReference type="SUPFAM" id="SSF51735">
    <property type="entry name" value="NAD(P)-binding Rossmann-fold domains"/>
    <property type="match status" value="1"/>
</dbReference>
<dbReference type="InterPro" id="IPR036291">
    <property type="entry name" value="NAD(P)-bd_dom_sf"/>
</dbReference>
<evidence type="ECO:0000256" key="1">
    <source>
        <dbReference type="ARBA" id="ARBA00006484"/>
    </source>
</evidence>
<accession>A0A2T5MGD9</accession>
<dbReference type="InterPro" id="IPR002347">
    <property type="entry name" value="SDR_fam"/>
</dbReference>
<evidence type="ECO:0000256" key="2">
    <source>
        <dbReference type="ARBA" id="ARBA00023002"/>
    </source>
</evidence>
<comment type="caution">
    <text evidence="4">The sequence shown here is derived from an EMBL/GenBank/DDBJ whole genome shotgun (WGS) entry which is preliminary data.</text>
</comment>
<dbReference type="OrthoDB" id="9810734at2"/>
<dbReference type="PIRSF" id="PIRSF000126">
    <property type="entry name" value="11-beta-HSD1"/>
    <property type="match status" value="1"/>
</dbReference>
<organism evidence="4 5">
    <name type="scientific">Stenotrophobium rhamnosiphilum</name>
    <dbReference type="NCBI Taxonomy" id="2029166"/>
    <lineage>
        <taxon>Bacteria</taxon>
        <taxon>Pseudomonadati</taxon>
        <taxon>Pseudomonadota</taxon>
        <taxon>Gammaproteobacteria</taxon>
        <taxon>Nevskiales</taxon>
        <taxon>Nevskiaceae</taxon>
        <taxon>Stenotrophobium</taxon>
    </lineage>
</organism>
<proteinExistence type="inferred from homology"/>
<dbReference type="PRINTS" id="PR00080">
    <property type="entry name" value="SDRFAMILY"/>
</dbReference>
<dbReference type="PRINTS" id="PR00081">
    <property type="entry name" value="GDHRDH"/>
</dbReference>
<comment type="similarity">
    <text evidence="1 3">Belongs to the short-chain dehydrogenases/reductases (SDR) family.</text>
</comment>
<evidence type="ECO:0000256" key="3">
    <source>
        <dbReference type="RuleBase" id="RU000363"/>
    </source>
</evidence>
<evidence type="ECO:0000313" key="4">
    <source>
        <dbReference type="EMBL" id="PTU31630.1"/>
    </source>
</evidence>
<dbReference type="GO" id="GO:0016020">
    <property type="term" value="C:membrane"/>
    <property type="evidence" value="ECO:0007669"/>
    <property type="project" value="TreeGrafter"/>
</dbReference>
<dbReference type="AlphaFoldDB" id="A0A2T5MGD9"/>
<reference evidence="4 5" key="1">
    <citation type="submission" date="2018-04" db="EMBL/GenBank/DDBJ databases">
        <title>Novel species isolated from glacier.</title>
        <authorList>
            <person name="Liu Q."/>
            <person name="Xin Y.-H."/>
        </authorList>
    </citation>
    <scope>NUCLEOTIDE SEQUENCE [LARGE SCALE GENOMIC DNA]</scope>
    <source>
        <strain evidence="4 5">GT1R17</strain>
    </source>
</reference>
<dbReference type="GO" id="GO:0016491">
    <property type="term" value="F:oxidoreductase activity"/>
    <property type="evidence" value="ECO:0007669"/>
    <property type="project" value="UniProtKB-KW"/>
</dbReference>
<dbReference type="Proteomes" id="UP000244248">
    <property type="component" value="Unassembled WGS sequence"/>
</dbReference>
<dbReference type="Pfam" id="PF00106">
    <property type="entry name" value="adh_short"/>
    <property type="match status" value="1"/>
</dbReference>
<sequence length="262" mass="27748">MQNYKAALITGASSGIGEAFADAYAKQGLDLVLVARSKDKLDAIAARLAKTYSGRRVEVIVADLSLPQPGAALLKQVKALGIDIDVLVNNAGFGLAANFHEDDPARQREMIALNVSAVVDLAQTFLPPMLERGAGAIINIASVAGFQPTPYMTIYGATKAFVLSFSEGLWAEYRKQGIAVIAVCPGPVDTGFFAATGNDALLKAIPKSTMLKAEDVVAVSLKALRQGKSFIVPGIGIKLVSLMPRFMPRKMIALAVAKTMKR</sequence>
<protein>
    <submittedName>
        <fullName evidence="4">Oxidoreductase</fullName>
    </submittedName>
</protein>
<name>A0A2T5MGD9_9GAMM</name>
<dbReference type="Gene3D" id="3.40.50.720">
    <property type="entry name" value="NAD(P)-binding Rossmann-like Domain"/>
    <property type="match status" value="1"/>
</dbReference>
<gene>
    <name evidence="4" type="ORF">CJD38_09945</name>
</gene>
<keyword evidence="5" id="KW-1185">Reference proteome</keyword>
<evidence type="ECO:0000313" key="5">
    <source>
        <dbReference type="Proteomes" id="UP000244248"/>
    </source>
</evidence>
<dbReference type="PANTHER" id="PTHR44196:SF2">
    <property type="entry name" value="SHORT-CHAIN DEHYDROGENASE-RELATED"/>
    <property type="match status" value="1"/>
</dbReference>
<dbReference type="PANTHER" id="PTHR44196">
    <property type="entry name" value="DEHYDROGENASE/REDUCTASE SDR FAMILY MEMBER 7B"/>
    <property type="match status" value="1"/>
</dbReference>